<dbReference type="STRING" id="121719.APZ00_13825"/>
<gene>
    <name evidence="1" type="ORF">APZ00_13825</name>
</gene>
<keyword evidence="2" id="KW-1185">Reference proteome</keyword>
<accession>A0A0U3PKA0</accession>
<reference evidence="1 2" key="1">
    <citation type="submission" date="2015-10" db="EMBL/GenBank/DDBJ databases">
        <title>The world's first case of liver abscess caused by Pannonibacter phragmitetus.</title>
        <authorList>
            <person name="Ming D."/>
            <person name="Wang M."/>
            <person name="Zhou Y."/>
            <person name="Jiang T."/>
            <person name="Hu S."/>
        </authorList>
    </citation>
    <scope>NUCLEOTIDE SEQUENCE [LARGE SCALE GENOMIC DNA]</scope>
    <source>
        <strain evidence="1 2">31801</strain>
    </source>
</reference>
<dbReference type="AlphaFoldDB" id="A0A0U3PKA0"/>
<evidence type="ECO:0000313" key="2">
    <source>
        <dbReference type="Proteomes" id="UP000064921"/>
    </source>
</evidence>
<dbReference type="Proteomes" id="UP000064921">
    <property type="component" value="Chromosome"/>
</dbReference>
<sequence length="64" mass="6561">MVPGVVFGDVDDKDDQVIAAAVAGRADLSVSEKRKHLLPLGSHLGINIVGAAEAVRRLGGGREG</sequence>
<proteinExistence type="predicted"/>
<evidence type="ECO:0000313" key="1">
    <source>
        <dbReference type="EMBL" id="ALV28012.1"/>
    </source>
</evidence>
<name>A0A0U3PKA0_9HYPH</name>
<dbReference type="KEGG" id="pphr:APZ00_13825"/>
<protein>
    <submittedName>
        <fullName evidence="1">Uncharacterized protein</fullName>
    </submittedName>
</protein>
<organism evidence="1 2">
    <name type="scientific">Pannonibacter phragmitetus</name>
    <dbReference type="NCBI Taxonomy" id="121719"/>
    <lineage>
        <taxon>Bacteria</taxon>
        <taxon>Pseudomonadati</taxon>
        <taxon>Pseudomonadota</taxon>
        <taxon>Alphaproteobacteria</taxon>
        <taxon>Hyphomicrobiales</taxon>
        <taxon>Stappiaceae</taxon>
        <taxon>Pannonibacter</taxon>
    </lineage>
</organism>
<dbReference type="EMBL" id="CP013068">
    <property type="protein sequence ID" value="ALV28012.1"/>
    <property type="molecule type" value="Genomic_DNA"/>
</dbReference>